<dbReference type="InterPro" id="IPR008914">
    <property type="entry name" value="PEBP"/>
</dbReference>
<dbReference type="Gene3D" id="3.90.280.10">
    <property type="entry name" value="PEBP-like"/>
    <property type="match status" value="1"/>
</dbReference>
<dbReference type="EMBL" id="CAJVPP010000404">
    <property type="protein sequence ID" value="CAG8479559.1"/>
    <property type="molecule type" value="Genomic_DNA"/>
</dbReference>
<protein>
    <submittedName>
        <fullName evidence="2">436_t:CDS:1</fullName>
    </submittedName>
</protein>
<dbReference type="Proteomes" id="UP000789375">
    <property type="component" value="Unassembled WGS sequence"/>
</dbReference>
<dbReference type="PANTHER" id="PTHR11362">
    <property type="entry name" value="PHOSPHATIDYLETHANOLAMINE-BINDING PROTEIN"/>
    <property type="match status" value="1"/>
</dbReference>
<name>A0A9N8ZC16_FUNMO</name>
<gene>
    <name evidence="2" type="ORF">FMOSSE_LOCUS2941</name>
</gene>
<comment type="caution">
    <text evidence="2">The sequence shown here is derived from an EMBL/GenBank/DDBJ whole genome shotgun (WGS) entry which is preliminary data.</text>
</comment>
<dbReference type="InterPro" id="IPR035810">
    <property type="entry name" value="PEBP_euk"/>
</dbReference>
<organism evidence="2 3">
    <name type="scientific">Funneliformis mosseae</name>
    <name type="common">Endomycorrhizal fungus</name>
    <name type="synonym">Glomus mosseae</name>
    <dbReference type="NCBI Taxonomy" id="27381"/>
    <lineage>
        <taxon>Eukaryota</taxon>
        <taxon>Fungi</taxon>
        <taxon>Fungi incertae sedis</taxon>
        <taxon>Mucoromycota</taxon>
        <taxon>Glomeromycotina</taxon>
        <taxon>Glomeromycetes</taxon>
        <taxon>Glomerales</taxon>
        <taxon>Glomeraceae</taxon>
        <taxon>Funneliformis</taxon>
    </lineage>
</organism>
<dbReference type="PANTHER" id="PTHR11362:SF82">
    <property type="entry name" value="PHOSPHATIDYLETHANOLAMINE-BINDING PROTEIN 4"/>
    <property type="match status" value="1"/>
</dbReference>
<evidence type="ECO:0000256" key="1">
    <source>
        <dbReference type="SAM" id="MobiDB-lite"/>
    </source>
</evidence>
<dbReference type="CDD" id="cd00866">
    <property type="entry name" value="PEBP_euk"/>
    <property type="match status" value="1"/>
</dbReference>
<keyword evidence="3" id="KW-1185">Reference proteome</keyword>
<dbReference type="Pfam" id="PF01161">
    <property type="entry name" value="PBP"/>
    <property type="match status" value="1"/>
</dbReference>
<accession>A0A9N8ZC16</accession>
<sequence length="377" mass="44619">MHRTTITTSLNKFKRTYRQQSLQASPKSARQLTTKIQTSHQKVSDKQYKPPALEVNPAYDEALKYIYEDKANKYKKIKYIETQIERVSKAEQSEVRDQELNELKKMKYNLQVLAEVNDPEVRWNFKNGKIDMSIPVYRHLREKHWKRAPLYKLMERITQMYVVPDVFPTLEPTIDLEIKIKNQIIEPGVFLFPAQTKKEPTIILTNFHEDTRLYTLIMVDPDMPDTSNETYQTEWHWLITNIPINVTKSDISGGETILPFIPPHPPKGTKYHRYTFAILEQPNNQKIEISQNMSRIKDVRKFVSEYNLTVRGASFFREVWDQDVSTIYSEILGIREPQYGRQPKSPYKNNTMTYYSRQRSQLKTNVLLKVKDCDFIR</sequence>
<proteinExistence type="predicted"/>
<dbReference type="AlphaFoldDB" id="A0A9N8ZC16"/>
<reference evidence="2" key="1">
    <citation type="submission" date="2021-06" db="EMBL/GenBank/DDBJ databases">
        <authorList>
            <person name="Kallberg Y."/>
            <person name="Tangrot J."/>
            <person name="Rosling A."/>
        </authorList>
    </citation>
    <scope>NUCLEOTIDE SEQUENCE</scope>
    <source>
        <strain evidence="2">87-6 pot B 2015</strain>
    </source>
</reference>
<dbReference type="SUPFAM" id="SSF49777">
    <property type="entry name" value="PEBP-like"/>
    <property type="match status" value="1"/>
</dbReference>
<evidence type="ECO:0000313" key="3">
    <source>
        <dbReference type="Proteomes" id="UP000789375"/>
    </source>
</evidence>
<dbReference type="InterPro" id="IPR036610">
    <property type="entry name" value="PEBP-like_sf"/>
</dbReference>
<dbReference type="Gene3D" id="1.20.58.1180">
    <property type="match status" value="1"/>
</dbReference>
<feature type="compositionally biased region" description="Polar residues" evidence="1">
    <location>
        <begin position="18"/>
        <end position="41"/>
    </location>
</feature>
<evidence type="ECO:0000313" key="2">
    <source>
        <dbReference type="EMBL" id="CAG8479559.1"/>
    </source>
</evidence>
<feature type="region of interest" description="Disordered" evidence="1">
    <location>
        <begin position="17"/>
        <end position="47"/>
    </location>
</feature>